<proteinExistence type="predicted"/>
<dbReference type="InterPro" id="IPR002035">
    <property type="entry name" value="VWF_A"/>
</dbReference>
<dbReference type="PANTHER" id="PTHR30634">
    <property type="entry name" value="OUTER MEMBRANE LOLAB LIPOPROTEIN INSERTION APPARATUS"/>
    <property type="match status" value="1"/>
</dbReference>
<accession>E6UVF1</accession>
<dbReference type="AlphaFoldDB" id="E6UVF1"/>
<feature type="domain" description="VWFA" evidence="2">
    <location>
        <begin position="224"/>
        <end position="383"/>
    </location>
</feature>
<evidence type="ECO:0000259" key="2">
    <source>
        <dbReference type="SMART" id="SM00327"/>
    </source>
</evidence>
<dbReference type="SMART" id="SM00327">
    <property type="entry name" value="VWA"/>
    <property type="match status" value="1"/>
</dbReference>
<dbReference type="CDD" id="cd01462">
    <property type="entry name" value="VWA_YIEM_type"/>
    <property type="match status" value="1"/>
</dbReference>
<protein>
    <submittedName>
        <fullName evidence="3">VWA containing CoxE family protein</fullName>
    </submittedName>
</protein>
<feature type="compositionally biased region" description="Polar residues" evidence="1">
    <location>
        <begin position="1"/>
        <end position="10"/>
    </location>
</feature>
<evidence type="ECO:0000256" key="1">
    <source>
        <dbReference type="SAM" id="MobiDB-lite"/>
    </source>
</evidence>
<reference evidence="4" key="1">
    <citation type="submission" date="2010-12" db="EMBL/GenBank/DDBJ databases">
        <title>Complete sequence of Variovorax paradoxus EPS.</title>
        <authorList>
            <consortium name="US DOE Joint Genome Institute"/>
            <person name="Lucas S."/>
            <person name="Copeland A."/>
            <person name="Lapidus A."/>
            <person name="Cheng J.-F."/>
            <person name="Goodwin L."/>
            <person name="Pitluck S."/>
            <person name="Teshima H."/>
            <person name="Detter J.C."/>
            <person name="Han C."/>
            <person name="Tapia R."/>
            <person name="Land M."/>
            <person name="Hauser L."/>
            <person name="Kyrpides N."/>
            <person name="Ivanova N."/>
            <person name="Ovchinnikova G."/>
            <person name="Orwin P."/>
            <person name="Han J.-I.G."/>
            <person name="Woyke T."/>
        </authorList>
    </citation>
    <scope>NUCLEOTIDE SEQUENCE [LARGE SCALE GENOMIC DNA]</scope>
    <source>
        <strain evidence="4">EPS</strain>
    </source>
</reference>
<dbReference type="eggNOG" id="COG2425">
    <property type="taxonomic scope" value="Bacteria"/>
</dbReference>
<dbReference type="InterPro" id="IPR050458">
    <property type="entry name" value="LolB"/>
</dbReference>
<dbReference type="OrthoDB" id="9789979at2"/>
<feature type="region of interest" description="Disordered" evidence="1">
    <location>
        <begin position="1"/>
        <end position="20"/>
    </location>
</feature>
<dbReference type="SUPFAM" id="SSF53300">
    <property type="entry name" value="vWA-like"/>
    <property type="match status" value="1"/>
</dbReference>
<dbReference type="HOGENOM" id="CLU_058765_0_0_4"/>
<dbReference type="Gene3D" id="3.40.50.410">
    <property type="entry name" value="von Willebrand factor, type A domain"/>
    <property type="match status" value="1"/>
</dbReference>
<sequence length="406" mass="44021">MSANLQSTADTEGEAPLPPTDRLQRWRLVLGSEANASCGAVEGRVREIDQALAALYEADGRRGLGQGGQRGGRGDSAPSVARWLGDIRKYFPSQVVQVMQRDAMERLNLRQMLLQPEMLENAQPDVHLVANLVALASVIPAGTKDTARAVVRKVVDELMKKLEEPMRSAVSGALNRTQRNRRPRHSEIDWNRTIRANLRHWQPEYRTVVPQTLVGYGRKARQPQREVILCIDQSGSMAASVVYSSIFGAVMASLPAVATKLVVFDTAVVDMTEQLQDPVDLLFGVQLGGGTDINGAVGYCQSLVREPRNTILILISDLYEGGVEDNLLRRANELVEAGVQFIALLALSDEGAPAYDRDLASKLAALGVPSFACTPDAFPGLMAAAIKREDVATWAAGQGLKTSRAA</sequence>
<reference evidence="3 4" key="2">
    <citation type="journal article" date="2013" name="Genome Announc.">
        <title>Genome of the Root-Associated Plant Growth-Promoting Bacterium Variovorax paradoxus Strain EPS.</title>
        <authorList>
            <person name="Han J.I."/>
            <person name="Spain J.C."/>
            <person name="Leadbetter J.R."/>
            <person name="Ovchinnikova G."/>
            <person name="Goodwin L.A."/>
            <person name="Han C.S."/>
            <person name="Woyke T."/>
            <person name="Davenport K.W."/>
            <person name="Orwin P.M."/>
        </authorList>
    </citation>
    <scope>NUCLEOTIDE SEQUENCE [LARGE SCALE GENOMIC DNA]</scope>
    <source>
        <strain evidence="3 4">EPS</strain>
    </source>
</reference>
<dbReference type="PANTHER" id="PTHR30634:SF16">
    <property type="entry name" value="OUTER-MEMBRANE LIPOPROTEIN LOLB"/>
    <property type="match status" value="1"/>
</dbReference>
<evidence type="ECO:0000313" key="4">
    <source>
        <dbReference type="Proteomes" id="UP000008917"/>
    </source>
</evidence>
<dbReference type="EMBL" id="CP002417">
    <property type="protein sequence ID" value="ADU39816.1"/>
    <property type="molecule type" value="Genomic_DNA"/>
</dbReference>
<evidence type="ECO:0000313" key="3">
    <source>
        <dbReference type="EMBL" id="ADU39816.1"/>
    </source>
</evidence>
<dbReference type="STRING" id="595537.Varpa_5663"/>
<dbReference type="InterPro" id="IPR036465">
    <property type="entry name" value="vWFA_dom_sf"/>
</dbReference>
<name>E6UVF1_VARPE</name>
<dbReference type="RefSeq" id="WP_013544011.1">
    <property type="nucleotide sequence ID" value="NC_014931.1"/>
</dbReference>
<dbReference type="Pfam" id="PF05762">
    <property type="entry name" value="VWA_CoxE"/>
    <property type="match status" value="1"/>
</dbReference>
<organism evidence="3 4">
    <name type="scientific">Variovorax paradoxus (strain EPS)</name>
    <dbReference type="NCBI Taxonomy" id="595537"/>
    <lineage>
        <taxon>Bacteria</taxon>
        <taxon>Pseudomonadati</taxon>
        <taxon>Pseudomonadota</taxon>
        <taxon>Betaproteobacteria</taxon>
        <taxon>Burkholderiales</taxon>
        <taxon>Comamonadaceae</taxon>
        <taxon>Variovorax</taxon>
    </lineage>
</organism>
<dbReference type="Proteomes" id="UP000008917">
    <property type="component" value="Chromosome"/>
</dbReference>
<dbReference type="KEGG" id="vpe:Varpa_5663"/>
<gene>
    <name evidence="3" type="ordered locus">Varpa_5663</name>
</gene>
<dbReference type="InterPro" id="IPR008912">
    <property type="entry name" value="Uncharacterised_CoxE"/>
</dbReference>